<dbReference type="Gene3D" id="3.40.1090.10">
    <property type="entry name" value="Cytosolic phospholipase A2 catalytic domain"/>
    <property type="match status" value="1"/>
</dbReference>
<dbReference type="InterPro" id="IPR002641">
    <property type="entry name" value="PNPLA_dom"/>
</dbReference>
<dbReference type="PANTHER" id="PTHR24185">
    <property type="entry name" value="CALCIUM-INDEPENDENT PHOSPHOLIPASE A2-GAMMA"/>
    <property type="match status" value="1"/>
</dbReference>
<dbReference type="InterPro" id="IPR027417">
    <property type="entry name" value="P-loop_NTPase"/>
</dbReference>
<evidence type="ECO:0000259" key="6">
    <source>
        <dbReference type="PROSITE" id="PS51635"/>
    </source>
</evidence>
<protein>
    <recommendedName>
        <fullName evidence="6">PNPLA domain-containing protein</fullName>
    </recommendedName>
</protein>
<keyword evidence="1 4" id="KW-0378">Hydrolase</keyword>
<dbReference type="SUPFAM" id="SSF52540">
    <property type="entry name" value="P-loop containing nucleoside triphosphate hydrolases"/>
    <property type="match status" value="1"/>
</dbReference>
<evidence type="ECO:0000313" key="7">
    <source>
        <dbReference type="EMBL" id="EEN64420.1"/>
    </source>
</evidence>
<accession>C3Y623</accession>
<feature type="region of interest" description="Disordered" evidence="5">
    <location>
        <begin position="745"/>
        <end position="766"/>
    </location>
</feature>
<dbReference type="GO" id="GO:0016042">
    <property type="term" value="P:lipid catabolic process"/>
    <property type="evidence" value="ECO:0007669"/>
    <property type="project" value="UniProtKB-UniRule"/>
</dbReference>
<dbReference type="GO" id="GO:0016787">
    <property type="term" value="F:hydrolase activity"/>
    <property type="evidence" value="ECO:0007669"/>
    <property type="project" value="UniProtKB-UniRule"/>
</dbReference>
<evidence type="ECO:0000256" key="2">
    <source>
        <dbReference type="ARBA" id="ARBA00022963"/>
    </source>
</evidence>
<dbReference type="Pfam" id="PF01734">
    <property type="entry name" value="Patatin"/>
    <property type="match status" value="1"/>
</dbReference>
<proteinExistence type="predicted"/>
<keyword evidence="2 4" id="KW-0442">Lipid degradation</keyword>
<dbReference type="SUPFAM" id="SSF52151">
    <property type="entry name" value="FabD/lysophospholipase-like"/>
    <property type="match status" value="2"/>
</dbReference>
<name>C3Y623_BRAFL</name>
<reference evidence="7" key="1">
    <citation type="journal article" date="2008" name="Nature">
        <title>The amphioxus genome and the evolution of the chordate karyotype.</title>
        <authorList>
            <consortium name="US DOE Joint Genome Institute (JGI-PGF)"/>
            <person name="Putnam N.H."/>
            <person name="Butts T."/>
            <person name="Ferrier D.E.K."/>
            <person name="Furlong R.F."/>
            <person name="Hellsten U."/>
            <person name="Kawashima T."/>
            <person name="Robinson-Rechavi M."/>
            <person name="Shoguchi E."/>
            <person name="Terry A."/>
            <person name="Yu J.-K."/>
            <person name="Benito-Gutierrez E.L."/>
            <person name="Dubchak I."/>
            <person name="Garcia-Fernandez J."/>
            <person name="Gibson-Brown J.J."/>
            <person name="Grigoriev I.V."/>
            <person name="Horton A.C."/>
            <person name="de Jong P.J."/>
            <person name="Jurka J."/>
            <person name="Kapitonov V.V."/>
            <person name="Kohara Y."/>
            <person name="Kuroki Y."/>
            <person name="Lindquist E."/>
            <person name="Lucas S."/>
            <person name="Osoegawa K."/>
            <person name="Pennacchio L.A."/>
            <person name="Salamov A.A."/>
            <person name="Satou Y."/>
            <person name="Sauka-Spengler T."/>
            <person name="Schmutz J."/>
            <person name="Shin-I T."/>
            <person name="Toyoda A."/>
            <person name="Bronner-Fraser M."/>
            <person name="Fujiyama A."/>
            <person name="Holland L.Z."/>
            <person name="Holland P.W.H."/>
            <person name="Satoh N."/>
            <person name="Rokhsar D.S."/>
        </authorList>
    </citation>
    <scope>NUCLEOTIDE SEQUENCE [LARGE SCALE GENOMIC DNA]</scope>
    <source>
        <strain evidence="7">S238N-H82</strain>
        <tissue evidence="7">Testes</tissue>
    </source>
</reference>
<dbReference type="InParanoid" id="C3Y623"/>
<dbReference type="PROSITE" id="PS51635">
    <property type="entry name" value="PNPLA"/>
    <property type="match status" value="1"/>
</dbReference>
<feature type="domain" description="PNPLA" evidence="6">
    <location>
        <begin position="620"/>
        <end position="906"/>
    </location>
</feature>
<feature type="active site" description="Nucleophile" evidence="4">
    <location>
        <position position="663"/>
    </location>
</feature>
<dbReference type="STRING" id="7739.C3Y623"/>
<dbReference type="CDD" id="cd07199">
    <property type="entry name" value="Pat17_PNPLA8_PNPLA9_like"/>
    <property type="match status" value="1"/>
</dbReference>
<feature type="active site" description="Proton acceptor" evidence="4">
    <location>
        <position position="893"/>
    </location>
</feature>
<evidence type="ECO:0000256" key="5">
    <source>
        <dbReference type="SAM" id="MobiDB-lite"/>
    </source>
</evidence>
<evidence type="ECO:0000256" key="3">
    <source>
        <dbReference type="ARBA" id="ARBA00023098"/>
    </source>
</evidence>
<dbReference type="Gene3D" id="3.40.50.300">
    <property type="entry name" value="P-loop containing nucleotide triphosphate hydrolases"/>
    <property type="match status" value="1"/>
</dbReference>
<dbReference type="eggNOG" id="KOG4231">
    <property type="taxonomic scope" value="Eukaryota"/>
</dbReference>
<feature type="short sequence motif" description="DGA/G" evidence="4">
    <location>
        <begin position="893"/>
        <end position="895"/>
    </location>
</feature>
<dbReference type="InterPro" id="IPR016035">
    <property type="entry name" value="Acyl_Trfase/lysoPLipase"/>
</dbReference>
<feature type="short sequence motif" description="GXGXXG" evidence="4">
    <location>
        <begin position="624"/>
        <end position="629"/>
    </location>
</feature>
<sequence>MNEHQEKQPTTSQRYQLLQLNPETRTGDVLTLNEALLGELLSAAHSKDHVPIISFIGGAGVGKSSLICSLLEESVDAACRPVISAPHQMLTETAGVYVYPCTTLPLPGELQNNQRVILADFEGAGGQIPRTVNQRLLEEVPVVHWLHRIVAKHLEKRKKLTMKTLPSLAFLLSDVVVYVHQSPVSDFNMLDTMAAIARDASKGVEYEWKPALVILKNKSTAVNFNIDGIDATNSFLNNIYMSEELQNLYQSVRVMSLPQSNDEENFKRSLNVLKSTIGELRRDVIRSRQAMKIRSVGISSLLSENLFWTLVKDMIHCVNSKLRDAGSGSSWGEFFENLPGLATKRLCRIDNKSIFFDRFFTQVSENILGSTSDHDGGMAKYRGFYDKLVGTAMESLTGSIAYTLAANMSMYGEDDEFVETMEPEIQNILEASTETVESYCPCRAESPPLDDGEMFPCTLTAGEHGDFHENPDARITKTNACFQRKEKDCSKWKGEFEGRATSPTSDECMKHIQQGVASKSIRDIAKAQVEVLQRFQEADICNSTDVCTICFSAQAEPPLPCGHRMCTADQKLLNSDGNCPFGCRGNLEDSRLSLAQSTSSDTRDEPVSMPESNLIGVRVLALDGGGSKGIFQAMVLDAVYKKITPFAPGIPFRELFDLIIGTSIGSAIGAAIGRMNFSPIDARRLIEDSVSTIFVKSGWRRFSGTTLAVLSGTIYSNKNLQKLLEDGFGDTTLSGAPVKVGSRASLSSTDSLSQSQTSETLRPRSLRSVSKRLSMSVDMLQELKEECEHTLFQHTRRRPSLVVKNDHKMFQHVGRRSSIVIEEEEEEFTPPTDLVLPVVACCVYDMDRVKTVTLSGHDCSLKAREAVLASTAAPTYFPSVQLLYKGEKRQFCDGAIGANCPAGEGKKLAKEVWPDRRIDTMLSVGCGGDATSGASKPNSIATIGAALLNFVVRTEQHWNELEKDNDCFVRLDAPARVGIGELPLNCKDVDKIKRYALSVQCDAGTLNVSHVIAQVDFTACVLSAKFFYLKCPDVEVLTWQPGQECRIPICQRKARYSVQSGDLRAVARLGEHEMPCEVQCNPGRKGDFIVAFHCPRRPFAISVRLCILGESVEVSGSPLIFNVAKRDLTGKWFVTLDTAM</sequence>
<dbReference type="PANTHER" id="PTHR24185:SF1">
    <property type="entry name" value="CALCIUM-INDEPENDENT PHOSPHOLIPASE A2-GAMMA"/>
    <property type="match status" value="1"/>
</dbReference>
<feature type="compositionally biased region" description="Low complexity" evidence="5">
    <location>
        <begin position="745"/>
        <end position="758"/>
    </location>
</feature>
<keyword evidence="3 4" id="KW-0443">Lipid metabolism</keyword>
<evidence type="ECO:0000256" key="4">
    <source>
        <dbReference type="PROSITE-ProRule" id="PRU01161"/>
    </source>
</evidence>
<dbReference type="EMBL" id="GG666487">
    <property type="protein sequence ID" value="EEN64420.1"/>
    <property type="molecule type" value="Genomic_DNA"/>
</dbReference>
<evidence type="ECO:0000256" key="1">
    <source>
        <dbReference type="ARBA" id="ARBA00022801"/>
    </source>
</evidence>
<dbReference type="AlphaFoldDB" id="C3Y623"/>
<feature type="short sequence motif" description="GXSXG" evidence="4">
    <location>
        <begin position="661"/>
        <end position="665"/>
    </location>
</feature>
<organism>
    <name type="scientific">Branchiostoma floridae</name>
    <name type="common">Florida lancelet</name>
    <name type="synonym">Amphioxus</name>
    <dbReference type="NCBI Taxonomy" id="7739"/>
    <lineage>
        <taxon>Eukaryota</taxon>
        <taxon>Metazoa</taxon>
        <taxon>Chordata</taxon>
        <taxon>Cephalochordata</taxon>
        <taxon>Leptocardii</taxon>
        <taxon>Amphioxiformes</taxon>
        <taxon>Branchiostomatidae</taxon>
        <taxon>Branchiostoma</taxon>
    </lineage>
</organism>
<gene>
    <name evidence="7" type="ORF">BRAFLDRAFT_96550</name>
</gene>